<proteinExistence type="predicted"/>
<reference evidence="1" key="1">
    <citation type="journal article" date="2013" name="Genetics">
        <title>The draft genome and transcriptome of Panagrellus redivivus are shaped by the harsh demands of a free-living lifestyle.</title>
        <authorList>
            <person name="Srinivasan J."/>
            <person name="Dillman A.R."/>
            <person name="Macchietto M.G."/>
            <person name="Heikkinen L."/>
            <person name="Lakso M."/>
            <person name="Fracchia K.M."/>
            <person name="Antoshechkin I."/>
            <person name="Mortazavi A."/>
            <person name="Wong G."/>
            <person name="Sternberg P.W."/>
        </authorList>
    </citation>
    <scope>NUCLEOTIDE SEQUENCE [LARGE SCALE GENOMIC DNA]</scope>
    <source>
        <strain evidence="1">MT8872</strain>
    </source>
</reference>
<evidence type="ECO:0000313" key="1">
    <source>
        <dbReference type="Proteomes" id="UP000492821"/>
    </source>
</evidence>
<dbReference type="Proteomes" id="UP000492821">
    <property type="component" value="Unassembled WGS sequence"/>
</dbReference>
<protein>
    <submittedName>
        <fullName evidence="2">60S ribosomal protein L18a</fullName>
    </submittedName>
</protein>
<keyword evidence="1" id="KW-1185">Reference proteome</keyword>
<organism evidence="1 2">
    <name type="scientific">Panagrellus redivivus</name>
    <name type="common">Microworm</name>
    <dbReference type="NCBI Taxonomy" id="6233"/>
    <lineage>
        <taxon>Eukaryota</taxon>
        <taxon>Metazoa</taxon>
        <taxon>Ecdysozoa</taxon>
        <taxon>Nematoda</taxon>
        <taxon>Chromadorea</taxon>
        <taxon>Rhabditida</taxon>
        <taxon>Tylenchina</taxon>
        <taxon>Panagrolaimomorpha</taxon>
        <taxon>Panagrolaimoidea</taxon>
        <taxon>Panagrolaimidae</taxon>
        <taxon>Panagrellus</taxon>
    </lineage>
</organism>
<reference evidence="2" key="2">
    <citation type="submission" date="2020-10" db="UniProtKB">
        <authorList>
            <consortium name="WormBaseParasite"/>
        </authorList>
    </citation>
    <scope>IDENTIFICATION</scope>
</reference>
<name>A0A7E4VHG8_PANRE</name>
<sequence>MRPIFVKWREYGLRSTQQCTFKARPNPQHHARKNAKTLALKKGKPYFCRFIIAKDTSFVKSKLNQGAPPGPKKLTICSA</sequence>
<evidence type="ECO:0000313" key="2">
    <source>
        <dbReference type="WBParaSite" id="Pan_g20459.t1"/>
    </source>
</evidence>
<accession>A0A7E4VHG8</accession>
<dbReference type="WBParaSite" id="Pan_g20459.t1">
    <property type="protein sequence ID" value="Pan_g20459.t1"/>
    <property type="gene ID" value="Pan_g20459"/>
</dbReference>
<dbReference type="AlphaFoldDB" id="A0A7E4VHG8"/>